<feature type="domain" description="Abortive infection protein-like C-terminal" evidence="1">
    <location>
        <begin position="183"/>
        <end position="258"/>
    </location>
</feature>
<comment type="caution">
    <text evidence="2">The sequence shown here is derived from an EMBL/GenBank/DDBJ whole genome shotgun (WGS) entry which is preliminary data.</text>
</comment>
<dbReference type="RefSeq" id="WP_133581321.1">
    <property type="nucleotide sequence ID" value="NZ_SNYJ01000013.1"/>
</dbReference>
<keyword evidence="3" id="KW-1185">Reference proteome</keyword>
<reference evidence="2 3" key="1">
    <citation type="submission" date="2019-03" db="EMBL/GenBank/DDBJ databases">
        <title>Genomic Encyclopedia of Type Strains, Phase IV (KMG-IV): sequencing the most valuable type-strain genomes for metagenomic binning, comparative biology and taxonomic classification.</title>
        <authorList>
            <person name="Goeker M."/>
        </authorList>
    </citation>
    <scope>NUCLEOTIDE SEQUENCE [LARGE SCALE GENOMIC DNA]</scope>
    <source>
        <strain evidence="2 3">DSM 28697</strain>
    </source>
</reference>
<dbReference type="AlphaFoldDB" id="A0A4R6U2Z9"/>
<organism evidence="2 3">
    <name type="scientific">Aureibacillus halotolerans</name>
    <dbReference type="NCBI Taxonomy" id="1508390"/>
    <lineage>
        <taxon>Bacteria</taxon>
        <taxon>Bacillati</taxon>
        <taxon>Bacillota</taxon>
        <taxon>Bacilli</taxon>
        <taxon>Bacillales</taxon>
        <taxon>Bacillaceae</taxon>
        <taxon>Aureibacillus</taxon>
    </lineage>
</organism>
<name>A0A4R6U2Z9_9BACI</name>
<gene>
    <name evidence="2" type="ORF">EV213_113119</name>
</gene>
<accession>A0A4R6U2Z9</accession>
<evidence type="ECO:0000313" key="2">
    <source>
        <dbReference type="EMBL" id="TDQ37484.1"/>
    </source>
</evidence>
<dbReference type="EMBL" id="SNYJ01000013">
    <property type="protein sequence ID" value="TDQ37484.1"/>
    <property type="molecule type" value="Genomic_DNA"/>
</dbReference>
<evidence type="ECO:0000313" key="3">
    <source>
        <dbReference type="Proteomes" id="UP000295632"/>
    </source>
</evidence>
<evidence type="ECO:0000259" key="1">
    <source>
        <dbReference type="Pfam" id="PF14355"/>
    </source>
</evidence>
<dbReference type="InterPro" id="IPR026001">
    <property type="entry name" value="Abi-like_C"/>
</dbReference>
<proteinExistence type="predicted"/>
<protein>
    <submittedName>
        <fullName evidence="2">Abortive infection Abi-like protein</fullName>
    </submittedName>
</protein>
<dbReference type="Pfam" id="PF14355">
    <property type="entry name" value="Abi_C"/>
    <property type="match status" value="1"/>
</dbReference>
<dbReference type="OrthoDB" id="6121546at2"/>
<sequence length="264" mass="30191">MVHKRTLHVFYDLLSGNSSLARIQKLFEGEGIFENEKYASNLGGQRRALADTYVASLNLNNSHDARKLLNVFEIFYLELEEDEDFLEGKDWRQFLKLLERDGYEFSDGKIQYTNSTFITSEIEGYTSEYSIEHVENDWKRALNQAKTDPEDAITASLSMIESTLKWILDEKGENYKKGDSLNQLYKQVFQLLNMAPDQHSEGIFKQILGSISGVVTGLGSLRNEFGDSHGKGRNNTKPSERHAKFAINLSGTMCIYLIETFQKE</sequence>
<dbReference type="Proteomes" id="UP000295632">
    <property type="component" value="Unassembled WGS sequence"/>
</dbReference>